<dbReference type="Gene3D" id="1.10.472.10">
    <property type="entry name" value="Cyclin-like"/>
    <property type="match status" value="1"/>
</dbReference>
<dbReference type="EMBL" id="HBDY01004968">
    <property type="protein sequence ID" value="CAD8233439.1"/>
    <property type="molecule type" value="Transcribed_RNA"/>
</dbReference>
<name>A0A6U0GIQ8_MICPS</name>
<reference evidence="1" key="1">
    <citation type="submission" date="2021-01" db="EMBL/GenBank/DDBJ databases">
        <authorList>
            <person name="Corre E."/>
            <person name="Pelletier E."/>
            <person name="Niang G."/>
            <person name="Scheremetjew M."/>
            <person name="Finn R."/>
            <person name="Kale V."/>
            <person name="Holt S."/>
            <person name="Cochrane G."/>
            <person name="Meng A."/>
            <person name="Brown T."/>
            <person name="Cohen L."/>
        </authorList>
    </citation>
    <scope>NUCLEOTIDE SEQUENCE</scope>
    <source>
        <strain evidence="1">RCC1614</strain>
    </source>
</reference>
<dbReference type="AlphaFoldDB" id="A0A6U0GIQ8"/>
<dbReference type="EMBL" id="HBDY01004953">
    <property type="protein sequence ID" value="CAD8233411.1"/>
    <property type="molecule type" value="Transcribed_RNA"/>
</dbReference>
<evidence type="ECO:0000313" key="1">
    <source>
        <dbReference type="EMBL" id="CAD8233411.1"/>
    </source>
</evidence>
<organism evidence="1">
    <name type="scientific">Micromonas pusilla</name>
    <name type="common">Picoplanktonic green alga</name>
    <name type="synonym">Chromulina pusilla</name>
    <dbReference type="NCBI Taxonomy" id="38833"/>
    <lineage>
        <taxon>Eukaryota</taxon>
        <taxon>Viridiplantae</taxon>
        <taxon>Chlorophyta</taxon>
        <taxon>Mamiellophyceae</taxon>
        <taxon>Mamiellales</taxon>
        <taxon>Mamiellaceae</taxon>
        <taxon>Micromonas</taxon>
    </lineage>
</organism>
<dbReference type="SUPFAM" id="SSF47954">
    <property type="entry name" value="Cyclin-like"/>
    <property type="match status" value="1"/>
</dbReference>
<protein>
    <submittedName>
        <fullName evidence="1">Uncharacterized protein</fullName>
    </submittedName>
</protein>
<dbReference type="InterPro" id="IPR036915">
    <property type="entry name" value="Cyclin-like_sf"/>
</dbReference>
<evidence type="ECO:0000313" key="2">
    <source>
        <dbReference type="EMBL" id="CAD8233439.1"/>
    </source>
</evidence>
<accession>A0A6U0GIQ8</accession>
<proteinExistence type="predicted"/>
<gene>
    <name evidence="1" type="ORF">MPUS1402_LOCUS3766</name>
    <name evidence="2" type="ORF">MPUS1402_LOCUS3780</name>
</gene>
<sequence>MKALAAVLRKLRGILQMTGRSRKRITVKSYALLIISPASLLHELYSLRTTLSLQYTAYEIAVSVLYLASKLMSTLKLSSNWLADYEIKQGVCEKISHQIMDLYEEY</sequence>